<evidence type="ECO:0000256" key="4">
    <source>
        <dbReference type="ARBA" id="ARBA00023027"/>
    </source>
</evidence>
<name>A0A8C3MB16_GEOPR</name>
<dbReference type="GO" id="GO:0044389">
    <property type="term" value="F:ubiquitin-like protein ligase binding"/>
    <property type="evidence" value="ECO:0007669"/>
    <property type="project" value="TreeGrafter"/>
</dbReference>
<proteinExistence type="inferred from homology"/>
<reference evidence="7" key="1">
    <citation type="submission" date="2020-02" db="EMBL/GenBank/DDBJ databases">
        <authorList>
            <person name="Enbody D E."/>
            <person name="Pettersson E M."/>
        </authorList>
    </citation>
    <scope>NUCLEOTIDE SEQUENCE [LARGE SCALE GENOMIC DNA]</scope>
</reference>
<protein>
    <submittedName>
        <fullName evidence="7">Uncharacterized protein</fullName>
    </submittedName>
</protein>
<keyword evidence="3" id="KW-0808">Transferase</keyword>
<sequence length="704" mass="78830">MDEVNLMMPISKDAYEALKRRENCLNNLISKRFACTLAFRKAAESTGEVYRKKVKSGIDVCVYKDDLTRHKVDAVVNAANEYLEHGAGLALALVKAGGPEIKEESKRYVQRYGEVKVGEIAVTGGGKLPCKKIIHAAGPKWHLPEKERCCDLLRNAILNVLHYVSDPGRALKSVAIPAVSSGVYAFPVDLCSKVIVMAVKEFVETSPPGCLREIRLVNIEESTVAAIKKACEKFLGDTSSLEETVPASLSSPYLIHKNIRMRIIEQHPKDLKVSLSCHLCNMVLPPSLCRIWSPRVQNTFCINKFSICVCVSWKPYLLIANLFFEHTRRVVCFLHCTAGITSRNFCQPLKAAHSFNALVLKNIYLPGTESGSQTAKEPASSEPVIELKGCTPTALGAAESWLQQVMKIQEGSHAVIKNNYIFCLGKEEFAELSRHQPSSVCVSEEVRDGRAKLELQGPPDVLIDVVLAAEELLLRVQEKTVAEQEKLLYSMYFHMTSTTDYIPISPVDCHLQEFKDRQKEFEKAGLHVLRIEKIHNPLLYAAFQQMIKKVDGSFRTTQKLYQSVPPEFCCSVCQTGFHRMYSPPEEQKYGAGIYFTTNPRYLTKDKATGEMDSKMYVFEADVVTGKYTTGQPSCIMPPALDGNAFTFYDSLVDNLNYPETFVIFNGFAALPQYLLTLGIEQNWDALLSSVLWSECFLKSSLKYL</sequence>
<keyword evidence="4" id="KW-0520">NAD</keyword>
<dbReference type="PROSITE" id="PS51154">
    <property type="entry name" value="MACRO"/>
    <property type="match status" value="1"/>
</dbReference>
<dbReference type="PANTHER" id="PTHR14453:SF70">
    <property type="entry name" value="PROTEIN MONO-ADP-RIBOSYLTRANSFERASE PARP9"/>
    <property type="match status" value="1"/>
</dbReference>
<comment type="subcellular location">
    <subcellularLocation>
        <location evidence="1">Nucleus</location>
    </subcellularLocation>
</comment>
<reference evidence="7" key="2">
    <citation type="submission" date="2025-08" db="UniProtKB">
        <authorList>
            <consortium name="Ensembl"/>
        </authorList>
    </citation>
    <scope>IDENTIFICATION</scope>
</reference>
<dbReference type="GO" id="GO:0010629">
    <property type="term" value="P:negative regulation of gene expression"/>
    <property type="evidence" value="ECO:0007669"/>
    <property type="project" value="TreeGrafter"/>
</dbReference>
<dbReference type="GO" id="GO:0003714">
    <property type="term" value="F:transcription corepressor activity"/>
    <property type="evidence" value="ECO:0007669"/>
    <property type="project" value="TreeGrafter"/>
</dbReference>
<evidence type="ECO:0000256" key="2">
    <source>
        <dbReference type="ARBA" id="ARBA00022676"/>
    </source>
</evidence>
<dbReference type="Ensembl" id="ENSCPVT00000001831.2">
    <property type="protein sequence ID" value="ENSCPVP00000001760.1"/>
    <property type="gene ID" value="ENSCPVG00000000983.2"/>
</dbReference>
<dbReference type="PROSITE" id="PS51059">
    <property type="entry name" value="PARP_CATALYTIC"/>
    <property type="match status" value="1"/>
</dbReference>
<dbReference type="Gene3D" id="3.40.220.10">
    <property type="entry name" value="Leucine Aminopeptidase, subunit E, domain 1"/>
    <property type="match status" value="1"/>
</dbReference>
<comment type="similarity">
    <text evidence="6">Belongs to the ARTD/PARP family.</text>
</comment>
<dbReference type="SMART" id="SM00506">
    <property type="entry name" value="A1pp"/>
    <property type="match status" value="1"/>
</dbReference>
<dbReference type="SUPFAM" id="SSF56399">
    <property type="entry name" value="ADP-ribosylation"/>
    <property type="match status" value="1"/>
</dbReference>
<dbReference type="InterPro" id="IPR052056">
    <property type="entry name" value="Mono-ARTD/PARP"/>
</dbReference>
<dbReference type="GO" id="GO:0070212">
    <property type="term" value="P:protein poly-ADP-ribosylation"/>
    <property type="evidence" value="ECO:0007669"/>
    <property type="project" value="TreeGrafter"/>
</dbReference>
<dbReference type="InterPro" id="IPR043472">
    <property type="entry name" value="Macro_dom-like"/>
</dbReference>
<keyword evidence="5" id="KW-0539">Nucleus</keyword>
<evidence type="ECO:0000256" key="3">
    <source>
        <dbReference type="ARBA" id="ARBA00022679"/>
    </source>
</evidence>
<dbReference type="AlphaFoldDB" id="A0A8C3MB16"/>
<dbReference type="GO" id="GO:0005737">
    <property type="term" value="C:cytoplasm"/>
    <property type="evidence" value="ECO:0007669"/>
    <property type="project" value="TreeGrafter"/>
</dbReference>
<dbReference type="SUPFAM" id="SSF52949">
    <property type="entry name" value="Macro domain-like"/>
    <property type="match status" value="1"/>
</dbReference>
<organism evidence="7 8">
    <name type="scientific">Geospiza parvula</name>
    <name type="common">Small tree-finch</name>
    <name type="synonym">Camarhynchus parvulus</name>
    <dbReference type="NCBI Taxonomy" id="87175"/>
    <lineage>
        <taxon>Eukaryota</taxon>
        <taxon>Metazoa</taxon>
        <taxon>Chordata</taxon>
        <taxon>Craniata</taxon>
        <taxon>Vertebrata</taxon>
        <taxon>Euteleostomi</taxon>
        <taxon>Archelosauria</taxon>
        <taxon>Archosauria</taxon>
        <taxon>Dinosauria</taxon>
        <taxon>Saurischia</taxon>
        <taxon>Theropoda</taxon>
        <taxon>Coelurosauria</taxon>
        <taxon>Aves</taxon>
        <taxon>Neognathae</taxon>
        <taxon>Neoaves</taxon>
        <taxon>Telluraves</taxon>
        <taxon>Australaves</taxon>
        <taxon>Passeriformes</taxon>
        <taxon>Thraupidae</taxon>
        <taxon>Camarhynchus</taxon>
    </lineage>
</organism>
<dbReference type="CDD" id="cd02907">
    <property type="entry name" value="Macro_Af1521_BAL-like"/>
    <property type="match status" value="1"/>
</dbReference>
<dbReference type="Gene3D" id="3.90.228.10">
    <property type="match status" value="1"/>
</dbReference>
<dbReference type="GO" id="GO:0005634">
    <property type="term" value="C:nucleus"/>
    <property type="evidence" value="ECO:0007669"/>
    <property type="project" value="UniProtKB-SubCell"/>
</dbReference>
<dbReference type="Pfam" id="PF01661">
    <property type="entry name" value="Macro"/>
    <property type="match status" value="1"/>
</dbReference>
<dbReference type="GO" id="GO:1990404">
    <property type="term" value="F:NAD+-protein mono-ADP-ribosyltransferase activity"/>
    <property type="evidence" value="ECO:0007669"/>
    <property type="project" value="TreeGrafter"/>
</dbReference>
<reference evidence="7" key="3">
    <citation type="submission" date="2025-09" db="UniProtKB">
        <authorList>
            <consortium name="Ensembl"/>
        </authorList>
    </citation>
    <scope>IDENTIFICATION</scope>
</reference>
<dbReference type="GO" id="GO:0003950">
    <property type="term" value="F:NAD+ poly-ADP-ribosyltransferase activity"/>
    <property type="evidence" value="ECO:0007669"/>
    <property type="project" value="InterPro"/>
</dbReference>
<dbReference type="InterPro" id="IPR012317">
    <property type="entry name" value="Poly(ADP-ribose)pol_cat_dom"/>
</dbReference>
<evidence type="ECO:0000313" key="7">
    <source>
        <dbReference type="Ensembl" id="ENSCPVP00000001760.1"/>
    </source>
</evidence>
<dbReference type="Proteomes" id="UP000694382">
    <property type="component" value="Chromosome 7"/>
</dbReference>
<dbReference type="GO" id="GO:0060335">
    <property type="term" value="P:positive regulation of type II interferon-mediated signaling pathway"/>
    <property type="evidence" value="ECO:0007669"/>
    <property type="project" value="TreeGrafter"/>
</dbReference>
<keyword evidence="8" id="KW-1185">Reference proteome</keyword>
<dbReference type="InterPro" id="IPR002589">
    <property type="entry name" value="Macro_dom"/>
</dbReference>
<evidence type="ECO:0000256" key="6">
    <source>
        <dbReference type="ARBA" id="ARBA00024347"/>
    </source>
</evidence>
<keyword evidence="2" id="KW-0328">Glycosyltransferase</keyword>
<evidence type="ECO:0000256" key="5">
    <source>
        <dbReference type="ARBA" id="ARBA00023242"/>
    </source>
</evidence>
<dbReference type="PANTHER" id="PTHR14453">
    <property type="entry name" value="PARP/ZINC FINGER CCCH TYPE DOMAIN CONTAINING PROTEIN"/>
    <property type="match status" value="1"/>
</dbReference>
<evidence type="ECO:0000256" key="1">
    <source>
        <dbReference type="ARBA" id="ARBA00004123"/>
    </source>
</evidence>
<accession>A0A8C3MB16</accession>
<evidence type="ECO:0000313" key="8">
    <source>
        <dbReference type="Proteomes" id="UP000694382"/>
    </source>
</evidence>